<dbReference type="eggNOG" id="COG4126">
    <property type="taxonomic scope" value="Bacteria"/>
</dbReference>
<dbReference type="InterPro" id="IPR052186">
    <property type="entry name" value="Hydantoin_racemase-like"/>
</dbReference>
<keyword evidence="3" id="KW-1185">Reference proteome</keyword>
<sequence>MNRRILVINPNSNEAFTAAMDRSVERLRFAGGPEIHCRTLAEGPFGIETARQSQELIPSLYRLIEREKGNYDAFIIACFSDPGVVGAREFSAKAVIGLCEAGVASALSFGERYGILTNLDDDINGELRLLRTLGLEARLAGIEAVGIKVPDLVDTPEVFEALLAGARRLERRGARVIVLGCAGMTPFVQRLRQETGLWIIDPLMSAVGLATATV</sequence>
<comment type="caution">
    <text evidence="2">The sequence shown here is derived from an EMBL/GenBank/DDBJ whole genome shotgun (WGS) entry which is preliminary data.</text>
</comment>
<comment type="similarity">
    <text evidence="1">Belongs to the HyuE racemase family.</text>
</comment>
<dbReference type="PANTHER" id="PTHR28047:SF5">
    <property type="entry name" value="PROTEIN DCG1"/>
    <property type="match status" value="1"/>
</dbReference>
<name>M5EKY0_9HYPH</name>
<proteinExistence type="inferred from homology"/>
<protein>
    <submittedName>
        <fullName evidence="2">Asp/Glu racemase</fullName>
    </submittedName>
</protein>
<evidence type="ECO:0000313" key="3">
    <source>
        <dbReference type="Proteomes" id="UP000012062"/>
    </source>
</evidence>
<dbReference type="RefSeq" id="WP_008874345.1">
    <property type="nucleotide sequence ID" value="NZ_CAUM01000064.1"/>
</dbReference>
<dbReference type="SUPFAM" id="SSF53681">
    <property type="entry name" value="Aspartate/glutamate racemase"/>
    <property type="match status" value="1"/>
</dbReference>
<dbReference type="Pfam" id="PF01177">
    <property type="entry name" value="Asp_Glu_race"/>
    <property type="match status" value="1"/>
</dbReference>
<dbReference type="EMBL" id="CAUM01000064">
    <property type="protein sequence ID" value="CCV05394.1"/>
    <property type="molecule type" value="Genomic_DNA"/>
</dbReference>
<dbReference type="Proteomes" id="UP000012062">
    <property type="component" value="Unassembled WGS sequence"/>
</dbReference>
<gene>
    <name evidence="2" type="ORF">MESS2_1560018</name>
</gene>
<dbReference type="InterPro" id="IPR015942">
    <property type="entry name" value="Asp/Glu/hydantoin_racemase"/>
</dbReference>
<reference evidence="2 3" key="1">
    <citation type="submission" date="2013-02" db="EMBL/GenBank/DDBJ databases">
        <authorList>
            <person name="Genoscope - CEA"/>
        </authorList>
    </citation>
    <scope>NUCLEOTIDE SEQUENCE [LARGE SCALE GENOMIC DNA]</scope>
    <source>
        <strain evidence="2 3">STM 2683</strain>
    </source>
</reference>
<dbReference type="Gene3D" id="3.40.50.12500">
    <property type="match status" value="1"/>
</dbReference>
<dbReference type="InterPro" id="IPR053714">
    <property type="entry name" value="Iso_Racemase_Enz_sf"/>
</dbReference>
<dbReference type="InterPro" id="IPR001920">
    <property type="entry name" value="Asp/Glu_race"/>
</dbReference>
<evidence type="ECO:0000256" key="1">
    <source>
        <dbReference type="ARBA" id="ARBA00038414"/>
    </source>
</evidence>
<dbReference type="GO" id="GO:0047661">
    <property type="term" value="F:amino-acid racemase activity"/>
    <property type="evidence" value="ECO:0007669"/>
    <property type="project" value="InterPro"/>
</dbReference>
<accession>M5EKY0</accession>
<dbReference type="AlphaFoldDB" id="M5EKY0"/>
<evidence type="ECO:0000313" key="2">
    <source>
        <dbReference type="EMBL" id="CCV05394.1"/>
    </source>
</evidence>
<organism evidence="2 3">
    <name type="scientific">Mesorhizobium metallidurans STM 2683</name>
    <dbReference type="NCBI Taxonomy" id="1297569"/>
    <lineage>
        <taxon>Bacteria</taxon>
        <taxon>Pseudomonadati</taxon>
        <taxon>Pseudomonadota</taxon>
        <taxon>Alphaproteobacteria</taxon>
        <taxon>Hyphomicrobiales</taxon>
        <taxon>Phyllobacteriaceae</taxon>
        <taxon>Mesorhizobium</taxon>
    </lineage>
</organism>
<dbReference type="OrthoDB" id="9791723at2"/>
<dbReference type="PANTHER" id="PTHR28047">
    <property type="entry name" value="PROTEIN DCG1"/>
    <property type="match status" value="1"/>
</dbReference>
<dbReference type="STRING" id="1297569.MESS2_1560018"/>